<proteinExistence type="predicted"/>
<comment type="caution">
    <text evidence="1">The sequence shown here is derived from an EMBL/GenBank/DDBJ whole genome shotgun (WGS) entry which is preliminary data.</text>
</comment>
<gene>
    <name evidence="1" type="ORF">PoB_003642200</name>
</gene>
<keyword evidence="2" id="KW-1185">Reference proteome</keyword>
<evidence type="ECO:0000313" key="1">
    <source>
        <dbReference type="EMBL" id="GFO09917.1"/>
    </source>
</evidence>
<evidence type="ECO:0000313" key="2">
    <source>
        <dbReference type="Proteomes" id="UP000735302"/>
    </source>
</evidence>
<dbReference type="EMBL" id="BLXT01004129">
    <property type="protein sequence ID" value="GFO09917.1"/>
    <property type="molecule type" value="Genomic_DNA"/>
</dbReference>
<accession>A0AAV4ASM1</accession>
<name>A0AAV4ASM1_9GAST</name>
<sequence>MAQWIAHPPCELQKRGLESRTSALVRWSALKPEYNVWTHYMNQTHPHFTDSAYIKVNNKYSLSAQDKSARARPKLRIELELFQREVCTTSTGPLNHK</sequence>
<reference evidence="1 2" key="1">
    <citation type="journal article" date="2021" name="Elife">
        <title>Chloroplast acquisition without the gene transfer in kleptoplastic sea slugs, Plakobranchus ocellatus.</title>
        <authorList>
            <person name="Maeda T."/>
            <person name="Takahashi S."/>
            <person name="Yoshida T."/>
            <person name="Shimamura S."/>
            <person name="Takaki Y."/>
            <person name="Nagai Y."/>
            <person name="Toyoda A."/>
            <person name="Suzuki Y."/>
            <person name="Arimoto A."/>
            <person name="Ishii H."/>
            <person name="Satoh N."/>
            <person name="Nishiyama T."/>
            <person name="Hasebe M."/>
            <person name="Maruyama T."/>
            <person name="Minagawa J."/>
            <person name="Obokata J."/>
            <person name="Shigenobu S."/>
        </authorList>
    </citation>
    <scope>NUCLEOTIDE SEQUENCE [LARGE SCALE GENOMIC DNA]</scope>
</reference>
<protein>
    <submittedName>
        <fullName evidence="1">Uncharacterized protein</fullName>
    </submittedName>
</protein>
<dbReference type="Proteomes" id="UP000735302">
    <property type="component" value="Unassembled WGS sequence"/>
</dbReference>
<dbReference type="AlphaFoldDB" id="A0AAV4ASM1"/>
<organism evidence="1 2">
    <name type="scientific">Plakobranchus ocellatus</name>
    <dbReference type="NCBI Taxonomy" id="259542"/>
    <lineage>
        <taxon>Eukaryota</taxon>
        <taxon>Metazoa</taxon>
        <taxon>Spiralia</taxon>
        <taxon>Lophotrochozoa</taxon>
        <taxon>Mollusca</taxon>
        <taxon>Gastropoda</taxon>
        <taxon>Heterobranchia</taxon>
        <taxon>Euthyneura</taxon>
        <taxon>Panpulmonata</taxon>
        <taxon>Sacoglossa</taxon>
        <taxon>Placobranchoidea</taxon>
        <taxon>Plakobranchidae</taxon>
        <taxon>Plakobranchus</taxon>
    </lineage>
</organism>